<gene>
    <name evidence="1" type="ORF">CV83915_1p0109</name>
</gene>
<dbReference type="AlphaFoldDB" id="A0A2H4TKA1"/>
<evidence type="ECO:0000313" key="2">
    <source>
        <dbReference type="Proteomes" id="UP000236551"/>
    </source>
</evidence>
<dbReference type="Proteomes" id="UP000236551">
    <property type="component" value="Plasmid pCV839-15-p1"/>
</dbReference>
<dbReference type="EMBL" id="CP024975">
    <property type="protein sequence ID" value="ATZ29981.1"/>
    <property type="molecule type" value="Genomic_DNA"/>
</dbReference>
<reference evidence="1 2" key="1">
    <citation type="submission" date="2017-11" db="EMBL/GenBank/DDBJ databases">
        <title>Escherichia coli CV839-15 Genome sequencing and assembly.</title>
        <authorList>
            <person name="Li Z."/>
            <person name="Song N."/>
            <person name="Li W."/>
            <person name="Philip H.R."/>
            <person name="Bu Z."/>
            <person name="Siguo L."/>
        </authorList>
    </citation>
    <scope>NUCLEOTIDE SEQUENCE [LARGE SCALE GENOMIC DNA]</scope>
    <source>
        <strain evidence="1 2">CV839-15</strain>
        <plasmid evidence="2">Plasmid pcv839-15-p1</plasmid>
    </source>
</reference>
<name>A0A2H4TKA1_ECOLX</name>
<keyword evidence="1" id="KW-0614">Plasmid</keyword>
<organism evidence="1 2">
    <name type="scientific">Escherichia coli</name>
    <dbReference type="NCBI Taxonomy" id="562"/>
    <lineage>
        <taxon>Bacteria</taxon>
        <taxon>Pseudomonadati</taxon>
        <taxon>Pseudomonadota</taxon>
        <taxon>Gammaproteobacteria</taxon>
        <taxon>Enterobacterales</taxon>
        <taxon>Enterobacteriaceae</taxon>
        <taxon>Escherichia</taxon>
    </lineage>
</organism>
<accession>A0A2H4TKA1</accession>
<sequence>MALTGDPAGQFGDSNQAFSYMAIFQGVYFIHGFQLNVLEQE</sequence>
<proteinExistence type="predicted"/>
<evidence type="ECO:0000313" key="1">
    <source>
        <dbReference type="EMBL" id="ATZ29981.1"/>
    </source>
</evidence>
<protein>
    <submittedName>
        <fullName evidence="1">Uncharacterized protein</fullName>
    </submittedName>
</protein>
<geneLocation type="plasmid" evidence="2">
    <name>pcv839-15-p1</name>
</geneLocation>